<comment type="caution">
    <text evidence="1">The sequence shown here is derived from an EMBL/GenBank/DDBJ whole genome shotgun (WGS) entry which is preliminary data.</text>
</comment>
<dbReference type="Pfam" id="PF13306">
    <property type="entry name" value="LRR_5"/>
    <property type="match status" value="3"/>
</dbReference>
<dbReference type="InterPro" id="IPR032675">
    <property type="entry name" value="LRR_dom_sf"/>
</dbReference>
<dbReference type="EMBL" id="JAPFFF010000036">
    <property type="protein sequence ID" value="KAK8843171.1"/>
    <property type="molecule type" value="Genomic_DNA"/>
</dbReference>
<dbReference type="InterPro" id="IPR026906">
    <property type="entry name" value="LRR_5"/>
</dbReference>
<dbReference type="SUPFAM" id="SSF52058">
    <property type="entry name" value="L domain-like"/>
    <property type="match status" value="2"/>
</dbReference>
<protein>
    <recommendedName>
        <fullName evidence="3">Surface antigen BspA-like</fullName>
    </recommendedName>
</protein>
<evidence type="ECO:0000313" key="2">
    <source>
        <dbReference type="Proteomes" id="UP001470230"/>
    </source>
</evidence>
<evidence type="ECO:0008006" key="3">
    <source>
        <dbReference type="Google" id="ProtNLM"/>
    </source>
</evidence>
<dbReference type="PANTHER" id="PTHR45661:SF3">
    <property type="entry name" value="IG-LIKE DOMAIN-CONTAINING PROTEIN"/>
    <property type="match status" value="1"/>
</dbReference>
<gene>
    <name evidence="1" type="ORF">M9Y10_025368</name>
</gene>
<dbReference type="Gene3D" id="3.80.10.10">
    <property type="entry name" value="Ribonuclease Inhibitor"/>
    <property type="match status" value="3"/>
</dbReference>
<sequence length="590" mass="68042">MKDAQGSKIVKIHIEKYEEDLNIGPGKEKKNDIIDLFTNYNKIRSEEELYKIESSLHIACQKGDLELIKIYLSETITINDFIFKIDRENQTASFFYLNDYLITDLVIPRTVRYESTDYLITSLTGIGFGNYEYYELTTLKFAKDSSVETIYQHIFSNFSSLKEIYFPESLKELKEGWCDNVDKLQNIIIPPSNGRFIFKDEKYLLGKTDPNSDEFDNLLFVRRDIEEFSIPPNIKVISSYAFYDCEKLTKIEISPDSNLHSIGDYAFTLSKIEEINFPANLIELKENWCNGTEKLTNIIISPLNGQFIFKDEKYLLGKTDPNSDEFDNILFVRRDIEEFSIPSNIKVISSFAFHFCTNLTKVEIDPNSKLQIIGPDSFQGSGIRKIIIPPQVSKICEYAFTGCFSLIYIEIPPNSNLQTIGQLAFAHTNIESIIIPPKVSKICRYAFYKCENLKKIGISPNSNLQTIEEYAFRNSKIDSIFIPQKVSKIWGNTFSSCKNLKKVEFSPNSNLQKIRFNAFSFSAIESIFIPPKVSKICEKAFFCCEKLQIIEISEESELKSFQWTISNRLEKCLIMIPSKLRKLINTNEPI</sequence>
<name>A0ABR2HAA5_9EUKA</name>
<dbReference type="Proteomes" id="UP001470230">
    <property type="component" value="Unassembled WGS sequence"/>
</dbReference>
<accession>A0ABR2HAA5</accession>
<reference evidence="1 2" key="1">
    <citation type="submission" date="2024-04" db="EMBL/GenBank/DDBJ databases">
        <title>Tritrichomonas musculus Genome.</title>
        <authorList>
            <person name="Alves-Ferreira E."/>
            <person name="Grigg M."/>
            <person name="Lorenzi H."/>
            <person name="Galac M."/>
        </authorList>
    </citation>
    <scope>NUCLEOTIDE SEQUENCE [LARGE SCALE GENOMIC DNA]</scope>
    <source>
        <strain evidence="1 2">EAF2021</strain>
    </source>
</reference>
<proteinExistence type="predicted"/>
<evidence type="ECO:0000313" key="1">
    <source>
        <dbReference type="EMBL" id="KAK8843171.1"/>
    </source>
</evidence>
<keyword evidence="2" id="KW-1185">Reference proteome</keyword>
<organism evidence="1 2">
    <name type="scientific">Tritrichomonas musculus</name>
    <dbReference type="NCBI Taxonomy" id="1915356"/>
    <lineage>
        <taxon>Eukaryota</taxon>
        <taxon>Metamonada</taxon>
        <taxon>Parabasalia</taxon>
        <taxon>Tritrichomonadida</taxon>
        <taxon>Tritrichomonadidae</taxon>
        <taxon>Tritrichomonas</taxon>
    </lineage>
</organism>
<dbReference type="PANTHER" id="PTHR45661">
    <property type="entry name" value="SURFACE ANTIGEN"/>
    <property type="match status" value="1"/>
</dbReference>
<dbReference type="InterPro" id="IPR053139">
    <property type="entry name" value="Surface_bspA-like"/>
</dbReference>